<dbReference type="Gene3D" id="1.10.10.60">
    <property type="entry name" value="Homeodomain-like"/>
    <property type="match status" value="1"/>
</dbReference>
<dbReference type="GO" id="GO:0003677">
    <property type="term" value="F:DNA binding"/>
    <property type="evidence" value="ECO:0007669"/>
    <property type="project" value="InterPro"/>
</dbReference>
<proteinExistence type="predicted"/>
<protein>
    <recommendedName>
        <fullName evidence="1">HTH psq-type domain-containing protein</fullName>
    </recommendedName>
</protein>
<reference evidence="2" key="1">
    <citation type="submission" date="2021-02" db="EMBL/GenBank/DDBJ databases">
        <authorList>
            <person name="Nowell W R."/>
        </authorList>
    </citation>
    <scope>NUCLEOTIDE SEQUENCE</scope>
</reference>
<sequence length="114" mass="12796">MSTTIKKKKKVRPRGLYLKQKLVNAVTAVLDDEMTSVFAQTEYGVPQSTIRMHVNNVSLGIGGGRRSYLNNQQEGYLVDLIKSLELIGIRLTKNILKKVIGEYITSVSQTQRLT</sequence>
<organism evidence="2 3">
    <name type="scientific">Adineta steineri</name>
    <dbReference type="NCBI Taxonomy" id="433720"/>
    <lineage>
        <taxon>Eukaryota</taxon>
        <taxon>Metazoa</taxon>
        <taxon>Spiralia</taxon>
        <taxon>Gnathifera</taxon>
        <taxon>Rotifera</taxon>
        <taxon>Eurotatoria</taxon>
        <taxon>Bdelloidea</taxon>
        <taxon>Adinetida</taxon>
        <taxon>Adinetidae</taxon>
        <taxon>Adineta</taxon>
    </lineage>
</organism>
<gene>
    <name evidence="2" type="ORF">IZO911_LOCUS44997</name>
</gene>
<evidence type="ECO:0000313" key="2">
    <source>
        <dbReference type="EMBL" id="CAF1500875.1"/>
    </source>
</evidence>
<feature type="domain" description="HTH psq-type" evidence="1">
    <location>
        <begin position="21"/>
        <end position="55"/>
    </location>
</feature>
<dbReference type="AlphaFoldDB" id="A0A815T9U7"/>
<evidence type="ECO:0000313" key="3">
    <source>
        <dbReference type="Proteomes" id="UP000663860"/>
    </source>
</evidence>
<comment type="caution">
    <text evidence="2">The sequence shown here is derived from an EMBL/GenBank/DDBJ whole genome shotgun (WGS) entry which is preliminary data.</text>
</comment>
<dbReference type="EMBL" id="CAJNOE010003254">
    <property type="protein sequence ID" value="CAF1500875.1"/>
    <property type="molecule type" value="Genomic_DNA"/>
</dbReference>
<name>A0A815T9U7_9BILA</name>
<dbReference type="InterPro" id="IPR007889">
    <property type="entry name" value="HTH_Psq"/>
</dbReference>
<feature type="non-terminal residue" evidence="2">
    <location>
        <position position="114"/>
    </location>
</feature>
<accession>A0A815T9U7</accession>
<dbReference type="Pfam" id="PF05225">
    <property type="entry name" value="HTH_psq"/>
    <property type="match status" value="1"/>
</dbReference>
<evidence type="ECO:0000259" key="1">
    <source>
        <dbReference type="Pfam" id="PF05225"/>
    </source>
</evidence>
<dbReference type="Proteomes" id="UP000663860">
    <property type="component" value="Unassembled WGS sequence"/>
</dbReference>